<feature type="domain" description="FAM194 C-terminal" evidence="2">
    <location>
        <begin position="388"/>
        <end position="542"/>
    </location>
</feature>
<dbReference type="InterPro" id="IPR040350">
    <property type="entry name" value="TMEM272"/>
</dbReference>
<evidence type="ECO:0000313" key="4">
    <source>
        <dbReference type="Proteomes" id="UP000663887"/>
    </source>
</evidence>
<proteinExistence type="predicted"/>
<name>A0A816Z8Q4_9BILA</name>
<gene>
    <name evidence="3" type="ORF">XDN619_LOCUS32313</name>
</gene>
<dbReference type="AlphaFoldDB" id="A0A816Z8Q4"/>
<comment type="caution">
    <text evidence="3">The sequence shown here is derived from an EMBL/GenBank/DDBJ whole genome shotgun (WGS) entry which is preliminary data.</text>
</comment>
<feature type="transmembrane region" description="Helical" evidence="1">
    <location>
        <begin position="829"/>
        <end position="849"/>
    </location>
</feature>
<evidence type="ECO:0000313" key="3">
    <source>
        <dbReference type="EMBL" id="CAF2191610.1"/>
    </source>
</evidence>
<evidence type="ECO:0000256" key="1">
    <source>
        <dbReference type="SAM" id="Phobius"/>
    </source>
</evidence>
<dbReference type="EMBL" id="CAJNRG010016111">
    <property type="protein sequence ID" value="CAF2191610.1"/>
    <property type="molecule type" value="Genomic_DNA"/>
</dbReference>
<dbReference type="Proteomes" id="UP000663887">
    <property type="component" value="Unassembled WGS sequence"/>
</dbReference>
<feature type="transmembrane region" description="Helical" evidence="1">
    <location>
        <begin position="949"/>
        <end position="978"/>
    </location>
</feature>
<sequence>MTSDFYFFDQFSRASHTRDVCRTKRDSKDLNQALHQVKLALSIMDENIEQSETSMSISIKKQTNQTIGGSPSVQTTLRKLKIPIIPEILIEELDRTMQIFDNKSDIHSLISSTFKFHRSSTICGEQDIDHKNEFINRRKASDLIQTSKYEYKVWHTKTAKDAWHQYLQQKYSQSNNVEMHLKTADNKSMIRRQTSLCVSRSSLASLSHRESLRKSSKIYFNQSLSRASLSASNISQDNQRLRLLKVIHQESSDHVTETIKNGIHVEFKLSTQTDETIEKSNLDKQNIALFDIRKLDDNVHDEMIVLTQDKCKRLLAETKQKIIATTSNQSMEHLKNCRIWFYEDNRNIRNKNHIAKVNDFNRRPKSKFVLAILRNEIPEKYNINIDISETKHKCYIELTDGSSQIYYPSGRLAVLCLPSSSSTTIFFNDTKSMENQFLGLITHAGNVLLMQPKLHARFITNNQHEFAYLCDVKTGIVEKQIRWNSTDNDDINSTLFGDTVQFQLNSFMQLEYQNSSNIRFSFICQNEKFQYQLGVPLSSQTSTSLDLGLIFSLEKNSEEKTCSTKTRKIDSISSNNTTTICKKQPMHSQQLCDGKFDFDQMPMKQELVTLRKQIKHICHNWLKLYRATRRGTMPSTHYRNTIILTTPTTSKNSLTFESVVCSQLELKRRAESFSRRRSTMCRRPSIHYSAGTSSNRRITSTCVVSNSQVNDQISLSTTSDITAQFLNIKNFNNDRKHSQASLLNSNSPTSLERLGERQSIVSMLYWDPSSRSTEIKKKSSRASKWSIDFQKETPHYGSLRSRLIEEYTDCESLMEFVKKTILVLMKTKAATIFLGLLLILPIIMMGIGVSHLSDCPRQPNLPIYVFVAGIVWTTKLLQNIWHKYRLQQKVLNDEEPSSDHNDEHAFIDGLMTSFLIIWFFLGHYWLITIGYPPHFEQLLEDPDIWCHKTVVLCALASILITYIILFTFINLVIFLVLFTRYTVIQRASTDQM</sequence>
<dbReference type="PANTHER" id="PTHR33444">
    <property type="entry name" value="SI:DKEY-19B23.12-RELATED"/>
    <property type="match status" value="1"/>
</dbReference>
<protein>
    <recommendedName>
        <fullName evidence="2">FAM194 C-terminal domain-containing protein</fullName>
    </recommendedName>
</protein>
<dbReference type="PANTHER" id="PTHR33444:SF7">
    <property type="entry name" value="TRANSMEMBRANE PROTEIN 272"/>
    <property type="match status" value="1"/>
</dbReference>
<keyword evidence="1" id="KW-0812">Transmembrane</keyword>
<evidence type="ECO:0000259" key="2">
    <source>
        <dbReference type="Pfam" id="PF14977"/>
    </source>
</evidence>
<feature type="transmembrane region" description="Helical" evidence="1">
    <location>
        <begin position="905"/>
        <end position="929"/>
    </location>
</feature>
<dbReference type="Pfam" id="PF14977">
    <property type="entry name" value="FAM194"/>
    <property type="match status" value="1"/>
</dbReference>
<keyword evidence="1" id="KW-1133">Transmembrane helix</keyword>
<accession>A0A816Z8Q4</accession>
<reference evidence="3" key="1">
    <citation type="submission" date="2021-02" db="EMBL/GenBank/DDBJ databases">
        <authorList>
            <person name="Nowell W R."/>
        </authorList>
    </citation>
    <scope>NUCLEOTIDE SEQUENCE</scope>
</reference>
<dbReference type="InterPro" id="IPR029281">
    <property type="entry name" value="FAM194_C"/>
</dbReference>
<keyword evidence="1" id="KW-0472">Membrane</keyword>
<organism evidence="3 4">
    <name type="scientific">Rotaria magnacalcarata</name>
    <dbReference type="NCBI Taxonomy" id="392030"/>
    <lineage>
        <taxon>Eukaryota</taxon>
        <taxon>Metazoa</taxon>
        <taxon>Spiralia</taxon>
        <taxon>Gnathifera</taxon>
        <taxon>Rotifera</taxon>
        <taxon>Eurotatoria</taxon>
        <taxon>Bdelloidea</taxon>
        <taxon>Philodinida</taxon>
        <taxon>Philodinidae</taxon>
        <taxon>Rotaria</taxon>
    </lineage>
</organism>